<dbReference type="AlphaFoldDB" id="A0A9D4UU28"/>
<dbReference type="PANTHER" id="PTHR33386">
    <property type="entry name" value="OS02G0740600 PROTEIN"/>
    <property type="match status" value="1"/>
</dbReference>
<sequence>MGSVSINSYNRRDSFGLGWADQWDYKFNDEKLAATRAKTCNNSKLKGKLGKENTFSDTKTTSNYMQKNQQHHHTLLNKKKLMELNRKVLSAANSSAVVAKEAANAGAHKMKAGTSMGVKWLKKQCSMKALK</sequence>
<evidence type="ECO:0000313" key="2">
    <source>
        <dbReference type="Proteomes" id="UP000886520"/>
    </source>
</evidence>
<dbReference type="OrthoDB" id="1905524at2759"/>
<protein>
    <submittedName>
        <fullName evidence="1">Uncharacterized protein</fullName>
    </submittedName>
</protein>
<name>A0A9D4UU28_ADICA</name>
<gene>
    <name evidence="1" type="ORF">GOP47_0011874</name>
</gene>
<proteinExistence type="predicted"/>
<dbReference type="Proteomes" id="UP000886520">
    <property type="component" value="Chromosome 11"/>
</dbReference>
<accession>A0A9D4UU28</accession>
<keyword evidence="2" id="KW-1185">Reference proteome</keyword>
<dbReference type="PANTHER" id="PTHR33386:SF13">
    <property type="entry name" value="EXPRESSED PROTEIN"/>
    <property type="match status" value="1"/>
</dbReference>
<dbReference type="EMBL" id="JABFUD020000011">
    <property type="protein sequence ID" value="KAI5073861.1"/>
    <property type="molecule type" value="Genomic_DNA"/>
</dbReference>
<evidence type="ECO:0000313" key="1">
    <source>
        <dbReference type="EMBL" id="KAI5073861.1"/>
    </source>
</evidence>
<reference evidence="1" key="1">
    <citation type="submission" date="2021-01" db="EMBL/GenBank/DDBJ databases">
        <title>Adiantum capillus-veneris genome.</title>
        <authorList>
            <person name="Fang Y."/>
            <person name="Liao Q."/>
        </authorList>
    </citation>
    <scope>NUCLEOTIDE SEQUENCE</scope>
    <source>
        <strain evidence="1">H3</strain>
        <tissue evidence="1">Leaf</tissue>
    </source>
</reference>
<organism evidence="1 2">
    <name type="scientific">Adiantum capillus-veneris</name>
    <name type="common">Maidenhair fern</name>
    <dbReference type="NCBI Taxonomy" id="13818"/>
    <lineage>
        <taxon>Eukaryota</taxon>
        <taxon>Viridiplantae</taxon>
        <taxon>Streptophyta</taxon>
        <taxon>Embryophyta</taxon>
        <taxon>Tracheophyta</taxon>
        <taxon>Polypodiopsida</taxon>
        <taxon>Polypodiidae</taxon>
        <taxon>Polypodiales</taxon>
        <taxon>Pteridineae</taxon>
        <taxon>Pteridaceae</taxon>
        <taxon>Vittarioideae</taxon>
        <taxon>Adiantum</taxon>
    </lineage>
</organism>
<comment type="caution">
    <text evidence="1">The sequence shown here is derived from an EMBL/GenBank/DDBJ whole genome shotgun (WGS) entry which is preliminary data.</text>
</comment>